<evidence type="ECO:0000313" key="2">
    <source>
        <dbReference type="EMBL" id="PJB55510.1"/>
    </source>
</evidence>
<dbReference type="Pfam" id="PF11848">
    <property type="entry name" value="DUF3368"/>
    <property type="match status" value="1"/>
</dbReference>
<comment type="caution">
    <text evidence="1">The sequence shown here is derived from an EMBL/GenBank/DDBJ whole genome shotgun (WGS) entry which is preliminary data.</text>
</comment>
<dbReference type="PANTHER" id="PTHR39550:SF1">
    <property type="entry name" value="SLL0658 PROTEIN"/>
    <property type="match status" value="1"/>
</dbReference>
<reference evidence="1 3" key="1">
    <citation type="journal article" date="2016" name="Environ. Microbiol.">
        <title>Genomic resolution of a cold subsurface aquifer community provides metabolic insights for novel microbes adapted to high CO concentrations.</title>
        <authorList>
            <person name="Probst A.J."/>
            <person name="Castelle C.J."/>
            <person name="Singh A."/>
            <person name="Brown C.T."/>
            <person name="Anantharaman K."/>
            <person name="Sharon I."/>
            <person name="Hug L.A."/>
            <person name="Burstein D."/>
            <person name="Emerson J.B."/>
            <person name="Thomas B.C."/>
            <person name="Banfield J.F."/>
        </authorList>
    </citation>
    <scope>NUCLEOTIDE SEQUENCE [LARGE SCALE GENOMIC DNA]</scope>
    <source>
        <strain evidence="1">CG2_30_33_13</strain>
    </source>
</reference>
<accession>A0A1J5H0F9</accession>
<name>A0A1J5H0F9_9BACT</name>
<dbReference type="AlphaFoldDB" id="A0A1J5H0F9"/>
<evidence type="ECO:0000313" key="3">
    <source>
        <dbReference type="Proteomes" id="UP000182763"/>
    </source>
</evidence>
<organism evidence="1 3">
    <name type="scientific">Candidatus Infernicultor aquiphilus</name>
    <dbReference type="NCBI Taxonomy" id="1805029"/>
    <lineage>
        <taxon>Bacteria</taxon>
        <taxon>Pseudomonadati</taxon>
        <taxon>Atribacterota</taxon>
        <taxon>Candidatus Phoenicimicrobiia</taxon>
        <taxon>Candidatus Pheonicimicrobiales</taxon>
        <taxon>Candidatus Phoenicimicrobiaceae</taxon>
        <taxon>Candidatus Infernicultor</taxon>
    </lineage>
</organism>
<reference evidence="2 4" key="2">
    <citation type="submission" date="2017-09" db="EMBL/GenBank/DDBJ databases">
        <title>Depth-based differentiation of microbial function through sediment-hosted aquifers and enrichment of novel symbionts in the deep terrestrial subsurface.</title>
        <authorList>
            <person name="Probst A.J."/>
            <person name="Ladd B."/>
            <person name="Jarett J.K."/>
            <person name="Geller-Mcgrath D.E."/>
            <person name="Sieber C.M."/>
            <person name="Emerson J.B."/>
            <person name="Anantharaman K."/>
            <person name="Thomas B.C."/>
            <person name="Malmstrom R."/>
            <person name="Stieglmeier M."/>
            <person name="Klingl A."/>
            <person name="Woyke T."/>
            <person name="Ryan C.M."/>
            <person name="Banfield J.F."/>
        </authorList>
    </citation>
    <scope>NUCLEOTIDE SEQUENCE [LARGE SCALE GENOMIC DNA]</scope>
    <source>
        <strain evidence="2">CG_4_9_14_3_um_filter_33_16</strain>
    </source>
</reference>
<dbReference type="Proteomes" id="UP000228560">
    <property type="component" value="Unassembled WGS sequence"/>
</dbReference>
<dbReference type="Proteomes" id="UP000182763">
    <property type="component" value="Unassembled WGS sequence"/>
</dbReference>
<evidence type="ECO:0008006" key="5">
    <source>
        <dbReference type="Google" id="ProtNLM"/>
    </source>
</evidence>
<dbReference type="EMBL" id="MNYY01000025">
    <property type="protein sequence ID" value="OIP73550.1"/>
    <property type="molecule type" value="Genomic_DNA"/>
</dbReference>
<evidence type="ECO:0000313" key="1">
    <source>
        <dbReference type="EMBL" id="OIP73550.1"/>
    </source>
</evidence>
<sequence length="94" mass="10944">MQKVISNSSPLIHLSKIGYLRLLKDYFQRLDDLDARERARIYDLQITGTVGILLRAKLEGKIVSLKDILRKLRKTGFWINNELMQELLKFAGEI</sequence>
<accession>A0A2M8C8Y1</accession>
<dbReference type="STRING" id="1805029.AUK42_01085"/>
<protein>
    <recommendedName>
        <fullName evidence="5">DUF3368 domain-containing protein</fullName>
    </recommendedName>
</protein>
<dbReference type="EMBL" id="PFTV01000203">
    <property type="protein sequence ID" value="PJB55510.1"/>
    <property type="molecule type" value="Genomic_DNA"/>
</dbReference>
<dbReference type="InterPro" id="IPR021799">
    <property type="entry name" value="PIN-like_prokaryotic"/>
</dbReference>
<evidence type="ECO:0000313" key="4">
    <source>
        <dbReference type="Proteomes" id="UP000228560"/>
    </source>
</evidence>
<proteinExistence type="predicted"/>
<gene>
    <name evidence="1" type="ORF">AUK42_01085</name>
    <name evidence="2" type="ORF">CO097_08000</name>
</gene>
<dbReference type="PANTHER" id="PTHR39550">
    <property type="entry name" value="SLL0658 PROTEIN"/>
    <property type="match status" value="1"/>
</dbReference>